<reference evidence="2 6" key="2">
    <citation type="journal article" date="2012" name="J. Bacteriol.">
        <title>Complete genome sequence of the metabolically versatile halophilic archaeon Haloferax mediterranei, a poly(3-hydroxybutyrate-co-3-hydroxyvalerate) producer.</title>
        <authorList>
            <person name="Han J."/>
            <person name="Zhang F."/>
            <person name="Hou J."/>
            <person name="Liu X."/>
            <person name="Li M."/>
            <person name="Liu H."/>
            <person name="Cai L."/>
            <person name="Zhang B."/>
            <person name="Chen Y."/>
            <person name="Zhou J."/>
            <person name="Hu S."/>
            <person name="Xiang H."/>
        </authorList>
    </citation>
    <scope>NUCLEOTIDE SEQUENCE [LARGE SCALE GENOMIC DNA]</scope>
    <source>
        <strain evidence="6">ATCC 33500 / DSM 1411 / JCM 8866 / NBRC 14739 / NCIMB 2177 / R-4</strain>
        <strain evidence="2">CGMCC 1.2087</strain>
    </source>
</reference>
<dbReference type="EMBL" id="CP039139">
    <property type="protein sequence ID" value="QCQ75877.1"/>
    <property type="molecule type" value="Genomic_DNA"/>
</dbReference>
<proteinExistence type="predicted"/>
<feature type="compositionally biased region" description="Acidic residues" evidence="1">
    <location>
        <begin position="25"/>
        <end position="36"/>
    </location>
</feature>
<dbReference type="GeneID" id="40157064"/>
<dbReference type="EMBL" id="AOLO01000002">
    <property type="protein sequence ID" value="EMA04396.1"/>
    <property type="molecule type" value="Genomic_DNA"/>
</dbReference>
<keyword evidence="7" id="KW-1185">Reference proteome</keyword>
<gene>
    <name evidence="2" type="ordered locus">HFX_1709</name>
    <name evidence="3" type="ORF">BM92_00565</name>
    <name evidence="4" type="ORF">C439_01937</name>
    <name evidence="5" type="ORF">E6P09_11565</name>
</gene>
<dbReference type="STRING" id="523841.HFX_1709"/>
<dbReference type="PaxDb" id="523841-HFX_1709"/>
<dbReference type="Proteomes" id="UP000299011">
    <property type="component" value="Chromosome"/>
</dbReference>
<dbReference type="Proteomes" id="UP000011603">
    <property type="component" value="Unassembled WGS sequence"/>
</dbReference>
<evidence type="ECO:0000313" key="2">
    <source>
        <dbReference type="EMBL" id="AFK19415.1"/>
    </source>
</evidence>
<accession>I3R5A5</accession>
<protein>
    <submittedName>
        <fullName evidence="2">Uncharacterized protein</fullName>
    </submittedName>
</protein>
<reference evidence="3 8" key="4">
    <citation type="submission" date="2014-04" db="EMBL/GenBank/DDBJ databases">
        <title>Transcriptional profiles of Haloferax mediterranei on the basis of nitrogen availability.</title>
        <authorList>
            <person name="Bautista V."/>
        </authorList>
    </citation>
    <scope>NUCLEOTIDE SEQUENCE [LARGE SCALE GENOMIC DNA]</scope>
    <source>
        <strain evidence="3">ATCC 33500</strain>
        <strain evidence="8">ATCC 33500 / DSM 1411 / JCM 8866 / NBRC 14739 / NCIMB 2177 / R-4</strain>
    </source>
</reference>
<dbReference type="RefSeq" id="WP_004056693.1">
    <property type="nucleotide sequence ID" value="NC_017941.2"/>
</dbReference>
<dbReference type="eggNOG" id="arCOG06378">
    <property type="taxonomic scope" value="Archaea"/>
</dbReference>
<dbReference type="AlphaFoldDB" id="I3R5A5"/>
<reference evidence="4 7" key="3">
    <citation type="journal article" date="2014" name="PLoS Genet.">
        <title>Phylogenetically driven sequencing of extremely halophilic archaea reveals strategies for static and dynamic osmo-response.</title>
        <authorList>
            <person name="Becker E.A."/>
            <person name="Seitzer P.M."/>
            <person name="Tritt A."/>
            <person name="Larsen D."/>
            <person name="Krusor M."/>
            <person name="Yao A.I."/>
            <person name="Wu D."/>
            <person name="Madern D."/>
            <person name="Eisen J.A."/>
            <person name="Darling A.E."/>
            <person name="Facciotti M.T."/>
        </authorList>
    </citation>
    <scope>NUCLEOTIDE SEQUENCE [LARGE SCALE GENOMIC DNA]</scope>
    <source>
        <strain evidence="4">ATCC 33500</strain>
        <strain evidence="7">ATCC 33500 / DSM 1411 / JCM 8866 / NBRC 14739 / NCIMB 2177 / R-4</strain>
    </source>
</reference>
<evidence type="ECO:0000313" key="9">
    <source>
        <dbReference type="Proteomes" id="UP000299011"/>
    </source>
</evidence>
<organism evidence="2 6">
    <name type="scientific">Haloferax mediterranei (strain ATCC 33500 / DSM 1411 / JCM 8866 / NBRC 14739 / NCIMB 2177 / R-4)</name>
    <name type="common">Halobacterium mediterranei</name>
    <dbReference type="NCBI Taxonomy" id="523841"/>
    <lineage>
        <taxon>Archaea</taxon>
        <taxon>Methanobacteriati</taxon>
        <taxon>Methanobacteriota</taxon>
        <taxon>Stenosarchaea group</taxon>
        <taxon>Halobacteria</taxon>
        <taxon>Halobacteriales</taxon>
        <taxon>Haloferacaceae</taxon>
        <taxon>Haloferax</taxon>
    </lineage>
</organism>
<evidence type="ECO:0000313" key="5">
    <source>
        <dbReference type="EMBL" id="QCQ75877.1"/>
    </source>
</evidence>
<dbReference type="Proteomes" id="UP000027075">
    <property type="component" value="Chromosome"/>
</dbReference>
<dbReference type="PATRIC" id="fig|523841.21.peg.390"/>
<dbReference type="KEGG" id="hme:HFX_1709"/>
<feature type="region of interest" description="Disordered" evidence="1">
    <location>
        <begin position="21"/>
        <end position="52"/>
    </location>
</feature>
<sequence length="334" mass="35113">MQRRTFIAAAGSSLAAALAGCTASADDENGDSDDSTPDPTPEPTDAVTVETGERLSAVVGEAPTNTDGMLKPYHVRLTNPKSKPWTAKIDVSPALGNRHVETYELQTDATVSVALRLPAEYEVTVTDVHAETTTTETFTPDDFDCNESWTAFSPGDGEISVSGGSTRMACQPPVIPADDSVSVSVGDGSLPDDMTKPHSVSISNPPAESEKTEASNESEESNDPKKLETVTLSLETDEEAVAFGGTYQLEPGARLDVALTEARKYVAKVERGADGDGEQATKSVDIKESNFDCNASTTAISLQADGGIKAATMSTLMYCGDIEGNESNESNESN</sequence>
<dbReference type="EMBL" id="CP001868">
    <property type="protein sequence ID" value="AFK19415.1"/>
    <property type="molecule type" value="Genomic_DNA"/>
</dbReference>
<dbReference type="EMBL" id="CP007551">
    <property type="protein sequence ID" value="AHZ21235.1"/>
    <property type="molecule type" value="Genomic_DNA"/>
</dbReference>
<evidence type="ECO:0000313" key="6">
    <source>
        <dbReference type="Proteomes" id="UP000006469"/>
    </source>
</evidence>
<evidence type="ECO:0000256" key="1">
    <source>
        <dbReference type="SAM" id="MobiDB-lite"/>
    </source>
</evidence>
<name>I3R5A5_HALMT</name>
<evidence type="ECO:0000313" key="7">
    <source>
        <dbReference type="Proteomes" id="UP000011603"/>
    </source>
</evidence>
<evidence type="ECO:0000313" key="3">
    <source>
        <dbReference type="EMBL" id="AHZ21235.1"/>
    </source>
</evidence>
<dbReference type="PROSITE" id="PS51257">
    <property type="entry name" value="PROKAR_LIPOPROTEIN"/>
    <property type="match status" value="1"/>
</dbReference>
<dbReference type="OrthoDB" id="169107at2157"/>
<evidence type="ECO:0000313" key="4">
    <source>
        <dbReference type="EMBL" id="EMA04396.1"/>
    </source>
</evidence>
<reference evidence="5 9" key="6">
    <citation type="submission" date="2019-04" db="EMBL/GenBank/DDBJ databases">
        <title>Methylomes of two halophilic Archaea, Haloarcula marismortui and Haloferax mediterranei.</title>
        <authorList>
            <person name="DasSarma S."/>
            <person name="DasSarma P."/>
            <person name="DasSarma S."/>
            <person name="Fomenkov A."/>
            <person name="Vincze T."/>
            <person name="Anton B.P."/>
            <person name="Roberts R.J."/>
        </authorList>
    </citation>
    <scope>NUCLEOTIDE SEQUENCE [LARGE SCALE GENOMIC DNA]</scope>
    <source>
        <strain evidence="5">ATCC 33500</strain>
        <strain evidence="9">ATCC 33500 / DSM 1411 / JCM 8866 / NBRC 14739 / NCIMB 2177 / R-4</strain>
    </source>
</reference>
<dbReference type="Proteomes" id="UP000006469">
    <property type="component" value="Chromosome"/>
</dbReference>
<reference evidence="2" key="1">
    <citation type="journal article" date="2012" name="Appl. Environ. Microbiol.">
        <title>Identification of the haloarchaeal phasin (PhaP) that functions in polyhydroxyalkanoate accumulation and granule formation in Haloferax mediterranei.</title>
        <authorList>
            <person name="Cai S."/>
            <person name="Cai L."/>
            <person name="Liu H."/>
            <person name="Liu X."/>
            <person name="Han J."/>
            <person name="Zhou J."/>
            <person name="Xiang H."/>
        </authorList>
    </citation>
    <scope>NUCLEOTIDE SEQUENCE</scope>
    <source>
        <strain evidence="2">CGMCC 1.2087</strain>
    </source>
</reference>
<feature type="compositionally biased region" description="Low complexity" evidence="1">
    <location>
        <begin position="178"/>
        <end position="189"/>
    </location>
</feature>
<dbReference type="HOGENOM" id="CLU_865002_0_0_2"/>
<reference evidence="2" key="5">
    <citation type="submission" date="2014-05" db="EMBL/GenBank/DDBJ databases">
        <authorList>
            <person name="Wang L."/>
            <person name="Yang H."/>
            <person name="Xiang H."/>
        </authorList>
    </citation>
    <scope>NUCLEOTIDE SEQUENCE</scope>
    <source>
        <strain evidence="2">CGMCC 1.2087</strain>
    </source>
</reference>
<evidence type="ECO:0000313" key="8">
    <source>
        <dbReference type="Proteomes" id="UP000027075"/>
    </source>
</evidence>
<feature type="region of interest" description="Disordered" evidence="1">
    <location>
        <begin position="174"/>
        <end position="226"/>
    </location>
</feature>